<dbReference type="Proteomes" id="UP000275925">
    <property type="component" value="Unassembled WGS sequence"/>
</dbReference>
<keyword evidence="2" id="KW-1185">Reference proteome</keyword>
<dbReference type="EMBL" id="BGZO01000091">
    <property type="protein sequence ID" value="GBR77048.1"/>
    <property type="molecule type" value="Genomic_DNA"/>
</dbReference>
<name>A0A388TJ80_9BACT</name>
<evidence type="ECO:0000313" key="2">
    <source>
        <dbReference type="Proteomes" id="UP000275925"/>
    </source>
</evidence>
<accession>A0A388TJ80</accession>
<protein>
    <submittedName>
        <fullName evidence="1">Uncharacterized protein</fullName>
    </submittedName>
</protein>
<organism evidence="1 2">
    <name type="scientific">Candidatus Termititenax persephonae</name>
    <dbReference type="NCBI Taxonomy" id="2218525"/>
    <lineage>
        <taxon>Bacteria</taxon>
        <taxon>Bacillati</taxon>
        <taxon>Candidatus Margulisiibacteriota</taxon>
        <taxon>Candidatus Termititenacia</taxon>
        <taxon>Candidatus Termititenacales</taxon>
        <taxon>Candidatus Termititenacaceae</taxon>
        <taxon>Candidatus Termititenax</taxon>
    </lineage>
</organism>
<comment type="caution">
    <text evidence="1">The sequence shown here is derived from an EMBL/GenBank/DDBJ whole genome shotgun (WGS) entry which is preliminary data.</text>
</comment>
<gene>
    <name evidence="1" type="ORF">NO2_1503</name>
</gene>
<reference evidence="1 2" key="1">
    <citation type="journal article" date="2019" name="ISME J.">
        <title>Genome analyses of uncultured TG2/ZB3 bacteria in 'Margulisbacteria' specifically attached to ectosymbiotic spirochetes of protists in the termite gut.</title>
        <authorList>
            <person name="Utami Y.D."/>
            <person name="Kuwahara H."/>
            <person name="Igai K."/>
            <person name="Murakami T."/>
            <person name="Sugaya K."/>
            <person name="Morikawa T."/>
            <person name="Nagura Y."/>
            <person name="Yuki M."/>
            <person name="Deevong P."/>
            <person name="Inoue T."/>
            <person name="Kihara K."/>
            <person name="Lo N."/>
            <person name="Yamada A."/>
            <person name="Ohkuma M."/>
            <person name="Hongoh Y."/>
        </authorList>
    </citation>
    <scope>NUCLEOTIDE SEQUENCE [LARGE SCALE GENOMIC DNA]</scope>
    <source>
        <strain evidence="1">NkOx7-02</strain>
    </source>
</reference>
<evidence type="ECO:0000313" key="1">
    <source>
        <dbReference type="EMBL" id="GBR77048.1"/>
    </source>
</evidence>
<feature type="non-terminal residue" evidence="1">
    <location>
        <position position="1"/>
    </location>
</feature>
<dbReference type="AlphaFoldDB" id="A0A388TJ80"/>
<sequence length="40" mass="4609">TAVVHEALTRLIKTEKRLRLVGWAGKVNLPLDINITRKRK</sequence>
<proteinExistence type="predicted"/>